<accession>A0A1F7RRB3</accession>
<evidence type="ECO:0000256" key="1">
    <source>
        <dbReference type="SAM" id="MobiDB-lite"/>
    </source>
</evidence>
<comment type="caution">
    <text evidence="3">The sequence shown here is derived from an EMBL/GenBank/DDBJ whole genome shotgun (WGS) entry which is preliminary data.</text>
</comment>
<feature type="compositionally biased region" description="Basic and acidic residues" evidence="1">
    <location>
        <begin position="1"/>
        <end position="21"/>
    </location>
</feature>
<name>A0A1F7RRB3_9BACT</name>
<gene>
    <name evidence="3" type="ORF">A2161_17005</name>
</gene>
<feature type="transmembrane region" description="Helical" evidence="2">
    <location>
        <begin position="29"/>
        <end position="48"/>
    </location>
</feature>
<dbReference type="Proteomes" id="UP000179266">
    <property type="component" value="Unassembled WGS sequence"/>
</dbReference>
<keyword evidence="2" id="KW-1133">Transmembrane helix</keyword>
<dbReference type="AlphaFoldDB" id="A0A1F7RRB3"/>
<evidence type="ECO:0000313" key="4">
    <source>
        <dbReference type="Proteomes" id="UP000179266"/>
    </source>
</evidence>
<evidence type="ECO:0000256" key="2">
    <source>
        <dbReference type="SAM" id="Phobius"/>
    </source>
</evidence>
<dbReference type="EMBL" id="MGDD01000241">
    <property type="protein sequence ID" value="OGL44096.1"/>
    <property type="molecule type" value="Genomic_DNA"/>
</dbReference>
<reference evidence="3 4" key="1">
    <citation type="journal article" date="2016" name="Nat. Commun.">
        <title>Thousands of microbial genomes shed light on interconnected biogeochemical processes in an aquifer system.</title>
        <authorList>
            <person name="Anantharaman K."/>
            <person name="Brown C.T."/>
            <person name="Hug L.A."/>
            <person name="Sharon I."/>
            <person name="Castelle C.J."/>
            <person name="Probst A.J."/>
            <person name="Thomas B.C."/>
            <person name="Singh A."/>
            <person name="Wilkins M.J."/>
            <person name="Karaoz U."/>
            <person name="Brodie E.L."/>
            <person name="Williams K.H."/>
            <person name="Hubbard S.S."/>
            <person name="Banfield J.F."/>
        </authorList>
    </citation>
    <scope>NUCLEOTIDE SEQUENCE [LARGE SCALE GENOMIC DNA]</scope>
</reference>
<keyword evidence="2" id="KW-0812">Transmembrane</keyword>
<sequence>MNKKLNEEQYPKVIEKEEESPQKPPTSAFYQWSFLLIAFGCIPLLYGFVDRSKINLAIGLCMNIVGIIFIFLGKHQKSVQKKKLLKGHV</sequence>
<feature type="region of interest" description="Disordered" evidence="1">
    <location>
        <begin position="1"/>
        <end position="25"/>
    </location>
</feature>
<evidence type="ECO:0000313" key="3">
    <source>
        <dbReference type="EMBL" id="OGL44096.1"/>
    </source>
</evidence>
<feature type="transmembrane region" description="Helical" evidence="2">
    <location>
        <begin position="54"/>
        <end position="73"/>
    </location>
</feature>
<keyword evidence="2" id="KW-0472">Membrane</keyword>
<proteinExistence type="predicted"/>
<protein>
    <submittedName>
        <fullName evidence="3">Uncharacterized protein</fullName>
    </submittedName>
</protein>
<organism evidence="3 4">
    <name type="scientific">Candidatus Schekmanbacteria bacterium RBG_13_48_7</name>
    <dbReference type="NCBI Taxonomy" id="1817878"/>
    <lineage>
        <taxon>Bacteria</taxon>
        <taxon>Candidatus Schekmaniibacteriota</taxon>
    </lineage>
</organism>